<keyword evidence="2" id="KW-0732">Signal</keyword>
<dbReference type="AlphaFoldDB" id="A0ABD3M2S7"/>
<evidence type="ECO:0000256" key="1">
    <source>
        <dbReference type="SAM" id="Phobius"/>
    </source>
</evidence>
<dbReference type="EMBL" id="JALLBG020000233">
    <property type="protein sequence ID" value="KAL3758345.1"/>
    <property type="molecule type" value="Genomic_DNA"/>
</dbReference>
<feature type="transmembrane region" description="Helical" evidence="1">
    <location>
        <begin position="376"/>
        <end position="396"/>
    </location>
</feature>
<organism evidence="3 4">
    <name type="scientific">Discostella pseudostelligera</name>
    <dbReference type="NCBI Taxonomy" id="259834"/>
    <lineage>
        <taxon>Eukaryota</taxon>
        <taxon>Sar</taxon>
        <taxon>Stramenopiles</taxon>
        <taxon>Ochrophyta</taxon>
        <taxon>Bacillariophyta</taxon>
        <taxon>Coscinodiscophyceae</taxon>
        <taxon>Thalassiosirophycidae</taxon>
        <taxon>Stephanodiscales</taxon>
        <taxon>Stephanodiscaceae</taxon>
        <taxon>Discostella</taxon>
    </lineage>
</organism>
<feature type="signal peptide" evidence="2">
    <location>
        <begin position="1"/>
        <end position="18"/>
    </location>
</feature>
<comment type="caution">
    <text evidence="3">The sequence shown here is derived from an EMBL/GenBank/DDBJ whole genome shotgun (WGS) entry which is preliminary data.</text>
</comment>
<gene>
    <name evidence="3" type="ORF">ACHAWU_005015</name>
</gene>
<accession>A0ABD3M2S7</accession>
<name>A0ABD3M2S7_9STRA</name>
<keyword evidence="1" id="KW-0812">Transmembrane</keyword>
<proteinExistence type="predicted"/>
<reference evidence="3 4" key="1">
    <citation type="submission" date="2024-10" db="EMBL/GenBank/DDBJ databases">
        <title>Updated reference genomes for cyclostephanoid diatoms.</title>
        <authorList>
            <person name="Roberts W.R."/>
            <person name="Alverson A.J."/>
        </authorList>
    </citation>
    <scope>NUCLEOTIDE SEQUENCE [LARGE SCALE GENOMIC DNA]</scope>
    <source>
        <strain evidence="3 4">AJA232-27</strain>
    </source>
</reference>
<dbReference type="PANTHER" id="PTHR36911">
    <property type="entry name" value="LIM ZINC-BINDING DOMAIN-CONTAINING PROTEIN-RELATED"/>
    <property type="match status" value="1"/>
</dbReference>
<dbReference type="PANTHER" id="PTHR36911:SF1">
    <property type="entry name" value="LIM ZINC-BINDING DOMAIN-CONTAINING PROTEIN"/>
    <property type="match status" value="1"/>
</dbReference>
<evidence type="ECO:0000313" key="3">
    <source>
        <dbReference type="EMBL" id="KAL3758345.1"/>
    </source>
</evidence>
<dbReference type="Proteomes" id="UP001530293">
    <property type="component" value="Unassembled WGS sequence"/>
</dbReference>
<protein>
    <submittedName>
        <fullName evidence="3">Uncharacterized protein</fullName>
    </submittedName>
</protein>
<keyword evidence="1" id="KW-0472">Membrane</keyword>
<sequence length="418" mass="45628">MMKLATAFLLSAAGVASAGKSVEVPTSDIAASSPLGNRILSAARLLENNNNNNNFSWISGYSIRFEKCATSDEYYGGYFGNNNNKNNNNRQNFNGLYQQRLVHFKLCPTGSCSASASCSNGADYVIDMNEFVDAYIDSKLTAQQYNCEAVRENCNCENANDDQACEATCYANAGLDYCEDENNNNNNNNNGNNGVQFNLQEAVECRELDVDKDALQYYFYSQGVNNNVQQYNYGQQNYNGQQQNQEMKLFVGPYCSANGKSIFIGTFMDEACSYAAPSGTYEKFSYGKALPYSTTSLVETTCISCKEPQENNNNGDQQDADKILEVCEQLYEASGKCEASLPSGTTYYPNTYGCEYIKSLHAPGKTKSANSSSAKASTVFAVLFAASTIALAGVAYHFHQKANRSNVDLSKEDGGALA</sequence>
<evidence type="ECO:0000313" key="4">
    <source>
        <dbReference type="Proteomes" id="UP001530293"/>
    </source>
</evidence>
<feature type="chain" id="PRO_5044801340" evidence="2">
    <location>
        <begin position="19"/>
        <end position="418"/>
    </location>
</feature>
<evidence type="ECO:0000256" key="2">
    <source>
        <dbReference type="SAM" id="SignalP"/>
    </source>
</evidence>
<keyword evidence="1" id="KW-1133">Transmembrane helix</keyword>
<keyword evidence="4" id="KW-1185">Reference proteome</keyword>